<keyword evidence="1 4" id="KW-0560">Oxidoreductase</keyword>
<dbReference type="InterPro" id="IPR006905">
    <property type="entry name" value="Flavin_halogenase"/>
</dbReference>
<gene>
    <name evidence="4" type="ORF">ACIQFM_25485</name>
</gene>
<dbReference type="SUPFAM" id="SSF51905">
    <property type="entry name" value="FAD/NAD(P)-binding domain"/>
    <property type="match status" value="1"/>
</dbReference>
<dbReference type="EC" id="1.-.-.-" evidence="4"/>
<sequence>MHAKNSASTETDRYDVAILGSGMAGGMLGAVLARNGVKTLILDAGTHPRFAVGESTIPYTSGMARLIAKRYDVPELKALSNYKGTIEEVSPNCGQKQNFGFVYHREGQPQNPQEINQLVVPVDLRTETHLFRQDVDAHLFHVALTYGADARLATRVTEIDVDPEQGAVLRTEHGEEFRASYVVDGSGFRSPLAEKFDLRETPTRARTHSRCLFTHMIGVKPFDDSPTARQHDQPSPWHHGTLHHVFDGGWLWVIPFDNHAAARNPLCSVGLTLDPRKYPKGDTPPEQEFRDFLTRFPEIAWQFEGAKEVRPWVSTGRLQYSAKTVVGDRYCLTSHAAGFIDALYSRGLANTLELVNALGWRLIAASRDGDWSKERFAHVEALHQGLFDFHDDLVYSSFVGFGHYELWNAVNRTWMLGTMSGNMMVEDAYYRFSETGDPEVFLDAERSGNPGSPLPISESFVRMGKLTRELCEAVEAGTVEPGAAAARIHEYIQKEVDFIAHADKFGLPENRCFNMTRERMDAAEEWSRTQAPPEIGTRMINAARGMALAKEAEAGTGSSRDY</sequence>
<evidence type="ECO:0000256" key="2">
    <source>
        <dbReference type="ARBA" id="ARBA00023033"/>
    </source>
</evidence>
<evidence type="ECO:0000313" key="5">
    <source>
        <dbReference type="Proteomes" id="UP001617907"/>
    </source>
</evidence>
<name>A0ABW8HGB9_9ACTN</name>
<dbReference type="PRINTS" id="PR00420">
    <property type="entry name" value="RNGMNOXGNASE"/>
</dbReference>
<accession>A0ABW8HGB9</accession>
<dbReference type="EMBL" id="JBIVPC010000014">
    <property type="protein sequence ID" value="MFJ6039602.1"/>
    <property type="molecule type" value="Genomic_DNA"/>
</dbReference>
<keyword evidence="5" id="KW-1185">Reference proteome</keyword>
<protein>
    <submittedName>
        <fullName evidence="4">NAD(P)/FAD-dependent oxidoreductase</fullName>
        <ecNumber evidence="4">1.-.-.-</ecNumber>
    </submittedName>
</protein>
<evidence type="ECO:0000256" key="3">
    <source>
        <dbReference type="ARBA" id="ARBA00038396"/>
    </source>
</evidence>
<evidence type="ECO:0000313" key="4">
    <source>
        <dbReference type="EMBL" id="MFJ6039602.1"/>
    </source>
</evidence>
<evidence type="ECO:0000256" key="1">
    <source>
        <dbReference type="ARBA" id="ARBA00023002"/>
    </source>
</evidence>
<dbReference type="InterPro" id="IPR050816">
    <property type="entry name" value="Flavin-dep_Halogenase_NPB"/>
</dbReference>
<dbReference type="GO" id="GO:0016491">
    <property type="term" value="F:oxidoreductase activity"/>
    <property type="evidence" value="ECO:0007669"/>
    <property type="project" value="UniProtKB-KW"/>
</dbReference>
<dbReference type="Gene3D" id="3.50.50.60">
    <property type="entry name" value="FAD/NAD(P)-binding domain"/>
    <property type="match status" value="1"/>
</dbReference>
<dbReference type="RefSeq" id="WP_350890577.1">
    <property type="nucleotide sequence ID" value="NZ_JBEOTR010000009.1"/>
</dbReference>
<dbReference type="InterPro" id="IPR036188">
    <property type="entry name" value="FAD/NAD-bd_sf"/>
</dbReference>
<proteinExistence type="inferred from homology"/>
<organism evidence="4 5">
    <name type="scientific">Streptomyces ardesiacus</name>
    <dbReference type="NCBI Taxonomy" id="285564"/>
    <lineage>
        <taxon>Bacteria</taxon>
        <taxon>Bacillati</taxon>
        <taxon>Actinomycetota</taxon>
        <taxon>Actinomycetes</taxon>
        <taxon>Kitasatosporales</taxon>
        <taxon>Streptomycetaceae</taxon>
        <taxon>Streptomyces</taxon>
    </lineage>
</organism>
<keyword evidence="2" id="KW-0503">Monooxygenase</keyword>
<dbReference type="PANTHER" id="PTHR43747">
    <property type="entry name" value="FAD-BINDING PROTEIN"/>
    <property type="match status" value="1"/>
</dbReference>
<reference evidence="4 5" key="1">
    <citation type="submission" date="2024-10" db="EMBL/GenBank/DDBJ databases">
        <title>The Natural Products Discovery Center: Release of the First 8490 Sequenced Strains for Exploring Actinobacteria Biosynthetic Diversity.</title>
        <authorList>
            <person name="Kalkreuter E."/>
            <person name="Kautsar S.A."/>
            <person name="Yang D."/>
            <person name="Bader C.D."/>
            <person name="Teijaro C.N."/>
            <person name="Fluegel L."/>
            <person name="Davis C.M."/>
            <person name="Simpson J.R."/>
            <person name="Lauterbach L."/>
            <person name="Steele A.D."/>
            <person name="Gui C."/>
            <person name="Meng S."/>
            <person name="Li G."/>
            <person name="Viehrig K."/>
            <person name="Ye F."/>
            <person name="Su P."/>
            <person name="Kiefer A.F."/>
            <person name="Nichols A."/>
            <person name="Cepeda A.J."/>
            <person name="Yan W."/>
            <person name="Fan B."/>
            <person name="Jiang Y."/>
            <person name="Adhikari A."/>
            <person name="Zheng C.-J."/>
            <person name="Schuster L."/>
            <person name="Cowan T.M."/>
            <person name="Smanski M.J."/>
            <person name="Chevrette M.G."/>
            <person name="De Carvalho L.P.S."/>
            <person name="Shen B."/>
        </authorList>
    </citation>
    <scope>NUCLEOTIDE SEQUENCE [LARGE SCALE GENOMIC DNA]</scope>
    <source>
        <strain evidence="4 5">NPDC093086</strain>
    </source>
</reference>
<dbReference type="Pfam" id="PF04820">
    <property type="entry name" value="Trp_halogenase"/>
    <property type="match status" value="1"/>
</dbReference>
<dbReference type="PANTHER" id="PTHR43747:SF5">
    <property type="entry name" value="FAD-BINDING DOMAIN-CONTAINING PROTEIN"/>
    <property type="match status" value="1"/>
</dbReference>
<comment type="similarity">
    <text evidence="3">Belongs to the flavin-dependent halogenase family. Bacterial tryptophan halogenase subfamily.</text>
</comment>
<comment type="caution">
    <text evidence="4">The sequence shown here is derived from an EMBL/GenBank/DDBJ whole genome shotgun (WGS) entry which is preliminary data.</text>
</comment>
<dbReference type="Proteomes" id="UP001617907">
    <property type="component" value="Unassembled WGS sequence"/>
</dbReference>